<evidence type="ECO:0000256" key="2">
    <source>
        <dbReference type="SAM" id="MobiDB-lite"/>
    </source>
</evidence>
<feature type="compositionally biased region" description="Polar residues" evidence="2">
    <location>
        <begin position="412"/>
        <end position="422"/>
    </location>
</feature>
<reference evidence="5" key="1">
    <citation type="journal article" date="2022" name="Int. J. Mol. Sci.">
        <title>Draft Genome of Tanacetum Coccineum: Genomic Comparison of Closely Related Tanacetum-Family Plants.</title>
        <authorList>
            <person name="Yamashiro T."/>
            <person name="Shiraishi A."/>
            <person name="Nakayama K."/>
            <person name="Satake H."/>
        </authorList>
    </citation>
    <scope>NUCLEOTIDE SEQUENCE</scope>
</reference>
<dbReference type="InterPro" id="IPR005135">
    <property type="entry name" value="Endo/exonuclease/phosphatase"/>
</dbReference>
<dbReference type="InterPro" id="IPR035979">
    <property type="entry name" value="RBD_domain_sf"/>
</dbReference>
<reference evidence="5" key="2">
    <citation type="submission" date="2022-01" db="EMBL/GenBank/DDBJ databases">
        <authorList>
            <person name="Yamashiro T."/>
            <person name="Shiraishi A."/>
            <person name="Satake H."/>
            <person name="Nakayama K."/>
        </authorList>
    </citation>
    <scope>NUCLEOTIDE SEQUENCE</scope>
</reference>
<evidence type="ECO:0000259" key="4">
    <source>
        <dbReference type="PROSITE" id="PS50878"/>
    </source>
</evidence>
<dbReference type="Pfam" id="PF03372">
    <property type="entry name" value="Exo_endo_phos"/>
    <property type="match status" value="1"/>
</dbReference>
<dbReference type="SMART" id="SM00360">
    <property type="entry name" value="RRM"/>
    <property type="match status" value="1"/>
</dbReference>
<dbReference type="InterPro" id="IPR036691">
    <property type="entry name" value="Endo/exonu/phosph_ase_sf"/>
</dbReference>
<keyword evidence="5" id="KW-0548">Nucleotidyltransferase</keyword>
<dbReference type="SUPFAM" id="SSF54928">
    <property type="entry name" value="RNA-binding domain, RBD"/>
    <property type="match status" value="1"/>
</dbReference>
<dbReference type="PANTHER" id="PTHR33116">
    <property type="entry name" value="REVERSE TRANSCRIPTASE ZINC-BINDING DOMAIN-CONTAINING PROTEIN-RELATED-RELATED"/>
    <property type="match status" value="1"/>
</dbReference>
<evidence type="ECO:0000256" key="1">
    <source>
        <dbReference type="PROSITE-ProRule" id="PRU00176"/>
    </source>
</evidence>
<proteinExistence type="predicted"/>
<dbReference type="SUPFAM" id="SSF56219">
    <property type="entry name" value="DNase I-like"/>
    <property type="match status" value="1"/>
</dbReference>
<keyword evidence="5" id="KW-0695">RNA-directed DNA polymerase</keyword>
<name>A0ABQ5A9C2_9ASTR</name>
<dbReference type="InterPro" id="IPR000477">
    <property type="entry name" value="RT_dom"/>
</dbReference>
<organism evidence="5 6">
    <name type="scientific">Tanacetum coccineum</name>
    <dbReference type="NCBI Taxonomy" id="301880"/>
    <lineage>
        <taxon>Eukaryota</taxon>
        <taxon>Viridiplantae</taxon>
        <taxon>Streptophyta</taxon>
        <taxon>Embryophyta</taxon>
        <taxon>Tracheophyta</taxon>
        <taxon>Spermatophyta</taxon>
        <taxon>Magnoliopsida</taxon>
        <taxon>eudicotyledons</taxon>
        <taxon>Gunneridae</taxon>
        <taxon>Pentapetalae</taxon>
        <taxon>asterids</taxon>
        <taxon>campanulids</taxon>
        <taxon>Asterales</taxon>
        <taxon>Asteraceae</taxon>
        <taxon>Asteroideae</taxon>
        <taxon>Anthemideae</taxon>
        <taxon>Anthemidinae</taxon>
        <taxon>Tanacetum</taxon>
    </lineage>
</organism>
<evidence type="ECO:0000313" key="6">
    <source>
        <dbReference type="Proteomes" id="UP001151760"/>
    </source>
</evidence>
<dbReference type="PROSITE" id="PS50102">
    <property type="entry name" value="RRM"/>
    <property type="match status" value="1"/>
</dbReference>
<evidence type="ECO:0000259" key="3">
    <source>
        <dbReference type="PROSITE" id="PS50102"/>
    </source>
</evidence>
<feature type="compositionally biased region" description="Polar residues" evidence="2">
    <location>
        <begin position="358"/>
        <end position="367"/>
    </location>
</feature>
<dbReference type="Proteomes" id="UP001151760">
    <property type="component" value="Unassembled WGS sequence"/>
</dbReference>
<keyword evidence="1" id="KW-0694">RNA-binding</keyword>
<dbReference type="InterPro" id="IPR000504">
    <property type="entry name" value="RRM_dom"/>
</dbReference>
<gene>
    <name evidence="5" type="ORF">Tco_0820404</name>
</gene>
<dbReference type="Pfam" id="PF00076">
    <property type="entry name" value="RRM_1"/>
    <property type="match status" value="1"/>
</dbReference>
<feature type="region of interest" description="Disordered" evidence="2">
    <location>
        <begin position="342"/>
        <end position="367"/>
    </location>
</feature>
<dbReference type="PROSITE" id="PS50878">
    <property type="entry name" value="RT_POL"/>
    <property type="match status" value="1"/>
</dbReference>
<dbReference type="PANTHER" id="PTHR33116:SF78">
    <property type="entry name" value="OS12G0587133 PROTEIN"/>
    <property type="match status" value="1"/>
</dbReference>
<dbReference type="Gene3D" id="3.60.10.10">
    <property type="entry name" value="Endonuclease/exonuclease/phosphatase"/>
    <property type="match status" value="1"/>
</dbReference>
<evidence type="ECO:0000313" key="5">
    <source>
        <dbReference type="EMBL" id="GJS99234.1"/>
    </source>
</evidence>
<dbReference type="EMBL" id="BQNB010012104">
    <property type="protein sequence ID" value="GJS99234.1"/>
    <property type="molecule type" value="Genomic_DNA"/>
</dbReference>
<dbReference type="InterPro" id="IPR012677">
    <property type="entry name" value="Nucleotide-bd_a/b_plait_sf"/>
</dbReference>
<protein>
    <submittedName>
        <fullName evidence="5">RNA-directed DNA polymerase, eukaryota</fullName>
    </submittedName>
</protein>
<feature type="domain" description="Reverse transcriptase" evidence="4">
    <location>
        <begin position="925"/>
        <end position="1174"/>
    </location>
</feature>
<sequence length="1492" mass="169747">MSDMRSFMSKEDLTSKISKSVFVTNFPGHFTARDLWNVCTAYDKVVDVYIPLKKSKAGKKFAFVRFLKVDNLERLIENLCTIWIGHFRLHANPVRFHREARAPFPRPTKVNVGTVKNSFVSVLKSNSHKVSSPSDSTPTIVMYDSCIVDKDLSYSLMGEIKDINALSNIYVILTDEGFDNVSISYLGGFWILIYAGVVSSKEKMIKHVGMASWFSDLRPADPSFVSEDRLVWISMEGLPIGTWNNIALVKIISQWGILSDVDIVVDPSLSFKKMCMVTKLHTIINDRVKIIVKGRIYWLRVKELEAWTPEFNNEICENSSSDEESVEDEEINSLKVDDIDHVSKSNCMKENNEPEIPNSVSKKGTQSEDPFGIYTILNRNNQNEKSKGDDPTFPPGFTPKAVDEKVDEDVNGSVNNSNPNLHSNKDGVSSGKCGSNRSFKLKTGGSILEVIEDLIEIGHDMGYNMEGCSKNIKAIVGLGQSIKKDWIRELNMKYKVNFASIQETKSENIDLFSIKALWGNFSYEFAYSPYVGFSGGILCVWDPNMFSKDNITISDSFVDVRGTWISSSTRIMFVSVYAPQDVSERKSLWEYITHMINSWDGECVILGDFNEVRSESERFGTIFNDTSAKAFNHFISSASLIDLPLEGYSYTWALKYASKMSKLDRFLISEGLLSIYPSLSALCLDRRFSDHRPIIMRESIVDYGPTPFRVFHSWFSKDGFDKLIEDTWNNAATVDSNKISLLRKKFQALKTVIKNWNRDDMHRSNETRFSAQSRISDLDKMLDNGMSNDDIINERTSLLKDLQEFNKRHTLDMAQKAKIRWAIEGDENSKYFHGIINKKRSQLAIRGVLVDGEWIEDPFKVKNEFLHHFSNRFSMPTVELTYEEIKKAVWDCGTNKSPGLDGFTFEFFRKYWKIIQQDVVNAVQEFFASSKFPPGCNSSFITLIPKKLEAKVVKDFRPISLIGSFYKIVAKILANRLSLVMSDLISEVQSAFVSKRQILDGPFILNELISWCKYHKIKAMIFKADFEKAFDSVRLDYLDGILSNFGFGVKWRGWIQGCLNSVMGSILVNGSPSSKFKFHKGLKLYKGICIDDSLTLSHLFYVDDAVFIGKWDKANVITIVNMLKCFYLASGLKINIHKSKIMGIGTTHEEVSSAANIIGCNTFSSPFNYLSVKVGSSSSRSKFWEEVVAKLSSSLSKWKVKTLSIGGRFTLIKFVLSSLLIYQMSIYKTPVGVLRNMESIQRRFFNGGDINENKMSMIVWEKNMASRKKGGIGIPSFFAQNRALLFKWMWRFKSQEPSLWYRVIKAMFGEGGSLDIPGTITRSSTWINIIREFNLLSSKGINLLSHMKKKVGNGMNTLFWVDVWLNDSPLMHLYPRMFALECNKYTTVADKLNDISIARSFRRPPRGGLEEEQFTSLIDDVKSVILSVSNDRWVWSIDSSGEFSVKSTRLYIDDYLLPAVGAPTRWVKNKYFGLESEFGQASNKAKLVAMWD</sequence>
<dbReference type="CDD" id="cd01650">
    <property type="entry name" value="RT_nLTR_like"/>
    <property type="match status" value="1"/>
</dbReference>
<feature type="domain" description="RRM" evidence="3">
    <location>
        <begin position="19"/>
        <end position="107"/>
    </location>
</feature>
<feature type="region of interest" description="Disordered" evidence="2">
    <location>
        <begin position="316"/>
        <end position="335"/>
    </location>
</feature>
<keyword evidence="5" id="KW-0808">Transferase</keyword>
<feature type="compositionally biased region" description="Acidic residues" evidence="2">
    <location>
        <begin position="320"/>
        <end position="331"/>
    </location>
</feature>
<dbReference type="Gene3D" id="3.30.70.330">
    <property type="match status" value="1"/>
</dbReference>
<comment type="caution">
    <text evidence="5">The sequence shown here is derived from an EMBL/GenBank/DDBJ whole genome shotgun (WGS) entry which is preliminary data.</text>
</comment>
<dbReference type="Pfam" id="PF00078">
    <property type="entry name" value="RVT_1"/>
    <property type="match status" value="1"/>
</dbReference>
<keyword evidence="6" id="KW-1185">Reference proteome</keyword>
<feature type="region of interest" description="Disordered" evidence="2">
    <location>
        <begin position="379"/>
        <end position="432"/>
    </location>
</feature>
<accession>A0ABQ5A9C2</accession>
<dbReference type="CDD" id="cd00590">
    <property type="entry name" value="RRM_SF"/>
    <property type="match status" value="1"/>
</dbReference>
<dbReference type="GO" id="GO:0003964">
    <property type="term" value="F:RNA-directed DNA polymerase activity"/>
    <property type="evidence" value="ECO:0007669"/>
    <property type="project" value="UniProtKB-KW"/>
</dbReference>